<feature type="transmembrane region" description="Helical" evidence="1">
    <location>
        <begin position="209"/>
        <end position="227"/>
    </location>
</feature>
<dbReference type="InterPro" id="IPR000160">
    <property type="entry name" value="GGDEF_dom"/>
</dbReference>
<sequence>MSRWAIYLAFGLLSIALYLAPGPLQHADAVIGLLGAVTVVATLLVVILGRPVARFAWGLMAAALLLIFTGDLMPQGPGFGLDDVFYFAFYPPMLAGVVLLVRHRTRSARAGALIDGLILTLGLALPSWIVLIAPSLHEGDLTFVDAIVRVGFPVGDLLLLGGIVQLALDGGRRGPAFHLLVGSVSGLLLSDFATGLMTASGQTAADDPLVLVAWMVSFVLWGTAVLHPSMRTLAELAPARREVLLTRTRLILLTCASLVAPVLSLTHDLREGDWDYAVVQAVSLALFALVIARMTGLARRERTLSAQLHRRHGEDRFAALIRNTRDLLLVVNPGGGVSYASPSVARILGTELTASFLIPEDRTRVRAALAASAQGEDVAPFECTLVDLRGDQRVFEVHLTNLTEEQHVGGILLNARDVTERRAFEAQLTHQAFHDPVTGLANRELFVRRVRQAISQARRSGHTLAVLFLDLDDFKLVNDSLGHATGDEILVEVGRRLDGGVRGVDTAARFGGDEFALLLEDVDSHAAAEAARRILDLLATPIRTGGRELTLRASLGVSVAQGADPRDAEDLLRDADAAMYHAKRDGHGGYRLFEPAMHADVLARLELRTDLQRAIDAGELELHYQPVVRLVDGATTGFEALMRWRHPERGLISPADFIPIAEETGLIVPMGRWALLEATSHLRALGSLYRMNVNLSAKQLQDPELVYDVRAAIEGIDPRRLTLELTESIVMEDTGHAVAQLTALKALGVRLALDDFGTGYSSLGYLSRLPVDVLKLDRTFLACDEPNLIAAVVGLGQALALDVVAEGIEEEEQWRTLRELGCHYGQGFLFSKPLSAADSLAAVH</sequence>
<keyword evidence="6" id="KW-1185">Reference proteome</keyword>
<dbReference type="NCBIfam" id="TIGR00229">
    <property type="entry name" value="sensory_box"/>
    <property type="match status" value="1"/>
</dbReference>
<dbReference type="OrthoDB" id="23692at2"/>
<dbReference type="PROSITE" id="PS50887">
    <property type="entry name" value="GGDEF"/>
    <property type="match status" value="1"/>
</dbReference>
<feature type="transmembrane region" description="Helical" evidence="1">
    <location>
        <begin position="176"/>
        <end position="197"/>
    </location>
</feature>
<feature type="transmembrane region" description="Helical" evidence="1">
    <location>
        <begin position="113"/>
        <end position="134"/>
    </location>
</feature>
<keyword evidence="1" id="KW-0472">Membrane</keyword>
<dbReference type="Pfam" id="PF08448">
    <property type="entry name" value="PAS_4"/>
    <property type="match status" value="1"/>
</dbReference>
<evidence type="ECO:0000313" key="5">
    <source>
        <dbReference type="EMBL" id="RKQ92289.1"/>
    </source>
</evidence>
<protein>
    <submittedName>
        <fullName evidence="5">PAS domain S-box-containing protein/diguanylate cyclase (GGDEF)-like protein</fullName>
    </submittedName>
</protein>
<dbReference type="InterPro" id="IPR001633">
    <property type="entry name" value="EAL_dom"/>
</dbReference>
<dbReference type="CDD" id="cd01948">
    <property type="entry name" value="EAL"/>
    <property type="match status" value="1"/>
</dbReference>
<feature type="transmembrane region" description="Helical" evidence="1">
    <location>
        <begin position="29"/>
        <end position="48"/>
    </location>
</feature>
<dbReference type="InterPro" id="IPR052155">
    <property type="entry name" value="Biofilm_reg_signaling"/>
</dbReference>
<organism evidence="5 6">
    <name type="scientific">Solirubrobacter pauli</name>
    <dbReference type="NCBI Taxonomy" id="166793"/>
    <lineage>
        <taxon>Bacteria</taxon>
        <taxon>Bacillati</taxon>
        <taxon>Actinomycetota</taxon>
        <taxon>Thermoleophilia</taxon>
        <taxon>Solirubrobacterales</taxon>
        <taxon>Solirubrobacteraceae</taxon>
        <taxon>Solirubrobacter</taxon>
    </lineage>
</organism>
<comment type="caution">
    <text evidence="5">The sequence shown here is derived from an EMBL/GenBank/DDBJ whole genome shotgun (WGS) entry which is preliminary data.</text>
</comment>
<dbReference type="SUPFAM" id="SSF141868">
    <property type="entry name" value="EAL domain-like"/>
    <property type="match status" value="1"/>
</dbReference>
<feature type="transmembrane region" description="Helical" evidence="1">
    <location>
        <begin position="146"/>
        <end position="164"/>
    </location>
</feature>
<feature type="transmembrane region" description="Helical" evidence="1">
    <location>
        <begin position="84"/>
        <end position="101"/>
    </location>
</feature>
<dbReference type="PROSITE" id="PS50112">
    <property type="entry name" value="PAS"/>
    <property type="match status" value="1"/>
</dbReference>
<dbReference type="InterPro" id="IPR000014">
    <property type="entry name" value="PAS"/>
</dbReference>
<dbReference type="NCBIfam" id="TIGR00254">
    <property type="entry name" value="GGDEF"/>
    <property type="match status" value="1"/>
</dbReference>
<dbReference type="SMART" id="SM00052">
    <property type="entry name" value="EAL"/>
    <property type="match status" value="1"/>
</dbReference>
<feature type="transmembrane region" description="Helical" evidence="1">
    <location>
        <begin position="55"/>
        <end position="72"/>
    </location>
</feature>
<dbReference type="Gene3D" id="3.20.20.450">
    <property type="entry name" value="EAL domain"/>
    <property type="match status" value="1"/>
</dbReference>
<feature type="domain" description="GGDEF" evidence="4">
    <location>
        <begin position="462"/>
        <end position="595"/>
    </location>
</feature>
<dbReference type="SUPFAM" id="SSF55073">
    <property type="entry name" value="Nucleotide cyclase"/>
    <property type="match status" value="1"/>
</dbReference>
<reference evidence="5 6" key="1">
    <citation type="submission" date="2018-10" db="EMBL/GenBank/DDBJ databases">
        <title>Genomic Encyclopedia of Archaeal and Bacterial Type Strains, Phase II (KMG-II): from individual species to whole genera.</title>
        <authorList>
            <person name="Goeker M."/>
        </authorList>
    </citation>
    <scope>NUCLEOTIDE SEQUENCE [LARGE SCALE GENOMIC DNA]</scope>
    <source>
        <strain evidence="5 6">DSM 14954</strain>
    </source>
</reference>
<proteinExistence type="predicted"/>
<dbReference type="Pfam" id="PF00990">
    <property type="entry name" value="GGDEF"/>
    <property type="match status" value="1"/>
</dbReference>
<evidence type="ECO:0000259" key="2">
    <source>
        <dbReference type="PROSITE" id="PS50112"/>
    </source>
</evidence>
<name>A0A660LCJ2_9ACTN</name>
<dbReference type="Proteomes" id="UP000278962">
    <property type="component" value="Unassembled WGS sequence"/>
</dbReference>
<feature type="domain" description="PAS" evidence="2">
    <location>
        <begin position="313"/>
        <end position="349"/>
    </location>
</feature>
<dbReference type="PANTHER" id="PTHR44757">
    <property type="entry name" value="DIGUANYLATE CYCLASE DGCP"/>
    <property type="match status" value="1"/>
</dbReference>
<dbReference type="SMART" id="SM00267">
    <property type="entry name" value="GGDEF"/>
    <property type="match status" value="1"/>
</dbReference>
<dbReference type="RefSeq" id="WP_121249993.1">
    <property type="nucleotide sequence ID" value="NZ_RBIL01000001.1"/>
</dbReference>
<dbReference type="InterPro" id="IPR035965">
    <property type="entry name" value="PAS-like_dom_sf"/>
</dbReference>
<dbReference type="CDD" id="cd01949">
    <property type="entry name" value="GGDEF"/>
    <property type="match status" value="1"/>
</dbReference>
<evidence type="ECO:0000259" key="3">
    <source>
        <dbReference type="PROSITE" id="PS50883"/>
    </source>
</evidence>
<dbReference type="AlphaFoldDB" id="A0A660LCJ2"/>
<feature type="domain" description="EAL" evidence="3">
    <location>
        <begin position="604"/>
        <end position="844"/>
    </location>
</feature>
<evidence type="ECO:0000313" key="6">
    <source>
        <dbReference type="Proteomes" id="UP000278962"/>
    </source>
</evidence>
<dbReference type="FunFam" id="3.30.70.270:FF:000001">
    <property type="entry name" value="Diguanylate cyclase domain protein"/>
    <property type="match status" value="1"/>
</dbReference>
<dbReference type="Gene3D" id="3.30.450.20">
    <property type="entry name" value="PAS domain"/>
    <property type="match status" value="1"/>
</dbReference>
<keyword evidence="1" id="KW-1133">Transmembrane helix</keyword>
<dbReference type="InterPro" id="IPR029787">
    <property type="entry name" value="Nucleotide_cyclase"/>
</dbReference>
<accession>A0A660LCJ2</accession>
<dbReference type="InterPro" id="IPR035919">
    <property type="entry name" value="EAL_sf"/>
</dbReference>
<feature type="transmembrane region" description="Helical" evidence="1">
    <location>
        <begin position="248"/>
        <end position="265"/>
    </location>
</feature>
<dbReference type="Gene3D" id="3.30.70.270">
    <property type="match status" value="1"/>
</dbReference>
<keyword evidence="1" id="KW-0812">Transmembrane</keyword>
<dbReference type="SUPFAM" id="SSF55785">
    <property type="entry name" value="PYP-like sensor domain (PAS domain)"/>
    <property type="match status" value="1"/>
</dbReference>
<dbReference type="Pfam" id="PF00563">
    <property type="entry name" value="EAL"/>
    <property type="match status" value="1"/>
</dbReference>
<dbReference type="EMBL" id="RBIL01000001">
    <property type="protein sequence ID" value="RKQ92289.1"/>
    <property type="molecule type" value="Genomic_DNA"/>
</dbReference>
<evidence type="ECO:0000259" key="4">
    <source>
        <dbReference type="PROSITE" id="PS50887"/>
    </source>
</evidence>
<gene>
    <name evidence="5" type="ORF">C8N24_2132</name>
</gene>
<evidence type="ECO:0000256" key="1">
    <source>
        <dbReference type="SAM" id="Phobius"/>
    </source>
</evidence>
<feature type="transmembrane region" description="Helical" evidence="1">
    <location>
        <begin position="277"/>
        <end position="295"/>
    </location>
</feature>
<dbReference type="PANTHER" id="PTHR44757:SF2">
    <property type="entry name" value="BIOFILM ARCHITECTURE MAINTENANCE PROTEIN MBAA"/>
    <property type="match status" value="1"/>
</dbReference>
<dbReference type="PROSITE" id="PS50883">
    <property type="entry name" value="EAL"/>
    <property type="match status" value="1"/>
</dbReference>
<dbReference type="InterPro" id="IPR013656">
    <property type="entry name" value="PAS_4"/>
</dbReference>
<dbReference type="CDD" id="cd00130">
    <property type="entry name" value="PAS"/>
    <property type="match status" value="1"/>
</dbReference>
<dbReference type="InterPro" id="IPR043128">
    <property type="entry name" value="Rev_trsase/Diguanyl_cyclase"/>
</dbReference>